<name>A0A9P6MDI7_9FUNG</name>
<sequence>MVMMSKINMCIQEISGAKISFRVIINQIQDDDVYNMYKEGVADDNFQSLFESLDMEDFSFDDIQIDNVLLLRLDKTGVSCQAFRDSILGEIKNQRKTRVALVNDISIDNGDLELYQKALLVLGAPVILFGGAVVGAVWGLYTASRFTIKGIRKLFSEE</sequence>
<evidence type="ECO:0000256" key="1">
    <source>
        <dbReference type="SAM" id="Phobius"/>
    </source>
</evidence>
<gene>
    <name evidence="2" type="ORF">BGZ65_010937</name>
</gene>
<protein>
    <submittedName>
        <fullName evidence="2">Uncharacterized protein</fullName>
    </submittedName>
</protein>
<evidence type="ECO:0000313" key="3">
    <source>
        <dbReference type="Proteomes" id="UP000749646"/>
    </source>
</evidence>
<keyword evidence="1" id="KW-0472">Membrane</keyword>
<keyword evidence="3" id="KW-1185">Reference proteome</keyword>
<keyword evidence="1" id="KW-1133">Transmembrane helix</keyword>
<dbReference type="AlphaFoldDB" id="A0A9P6MDI7"/>
<accession>A0A9P6MDI7</accession>
<dbReference type="OrthoDB" id="10693610at2759"/>
<dbReference type="EMBL" id="JAAAHW010001815">
    <property type="protein sequence ID" value="KAF9993510.1"/>
    <property type="molecule type" value="Genomic_DNA"/>
</dbReference>
<reference evidence="2" key="1">
    <citation type="journal article" date="2020" name="Fungal Divers.">
        <title>Resolving the Mortierellaceae phylogeny through synthesis of multi-gene phylogenetics and phylogenomics.</title>
        <authorList>
            <person name="Vandepol N."/>
            <person name="Liber J."/>
            <person name="Desiro A."/>
            <person name="Na H."/>
            <person name="Kennedy M."/>
            <person name="Barry K."/>
            <person name="Grigoriev I.V."/>
            <person name="Miller A.N."/>
            <person name="O'Donnell K."/>
            <person name="Stajich J.E."/>
            <person name="Bonito G."/>
        </authorList>
    </citation>
    <scope>NUCLEOTIDE SEQUENCE</scope>
    <source>
        <strain evidence="2">MES-2147</strain>
    </source>
</reference>
<dbReference type="Proteomes" id="UP000749646">
    <property type="component" value="Unassembled WGS sequence"/>
</dbReference>
<proteinExistence type="predicted"/>
<evidence type="ECO:0000313" key="2">
    <source>
        <dbReference type="EMBL" id="KAF9993510.1"/>
    </source>
</evidence>
<organism evidence="2 3">
    <name type="scientific">Modicella reniformis</name>
    <dbReference type="NCBI Taxonomy" id="1440133"/>
    <lineage>
        <taxon>Eukaryota</taxon>
        <taxon>Fungi</taxon>
        <taxon>Fungi incertae sedis</taxon>
        <taxon>Mucoromycota</taxon>
        <taxon>Mortierellomycotina</taxon>
        <taxon>Mortierellomycetes</taxon>
        <taxon>Mortierellales</taxon>
        <taxon>Mortierellaceae</taxon>
        <taxon>Modicella</taxon>
    </lineage>
</organism>
<comment type="caution">
    <text evidence="2">The sequence shown here is derived from an EMBL/GenBank/DDBJ whole genome shotgun (WGS) entry which is preliminary data.</text>
</comment>
<feature type="transmembrane region" description="Helical" evidence="1">
    <location>
        <begin position="118"/>
        <end position="143"/>
    </location>
</feature>
<keyword evidence="1" id="KW-0812">Transmembrane</keyword>